<dbReference type="AlphaFoldDB" id="A0A8C5FSI9"/>
<evidence type="ECO:0000256" key="1">
    <source>
        <dbReference type="ARBA" id="ARBA00022723"/>
    </source>
</evidence>
<evidence type="ECO:0000256" key="2">
    <source>
        <dbReference type="ARBA" id="ARBA00022771"/>
    </source>
</evidence>
<dbReference type="PANTHER" id="PTHR25465:SF14">
    <property type="entry name" value="E3 UBIQUITIN-PROTEIN LIGASE TRIM65"/>
    <property type="match status" value="1"/>
</dbReference>
<dbReference type="InterPro" id="IPR001870">
    <property type="entry name" value="B30.2/SPRY"/>
</dbReference>
<dbReference type="SUPFAM" id="SSF49899">
    <property type="entry name" value="Concanavalin A-like lectins/glucanases"/>
    <property type="match status" value="1"/>
</dbReference>
<reference evidence="5" key="2">
    <citation type="submission" date="2025-09" db="UniProtKB">
        <authorList>
            <consortium name="Ensembl"/>
        </authorList>
    </citation>
    <scope>IDENTIFICATION</scope>
</reference>
<dbReference type="InterPro" id="IPR013320">
    <property type="entry name" value="ConA-like_dom_sf"/>
</dbReference>
<accession>A0A8C5FSI9</accession>
<reference evidence="5" key="1">
    <citation type="submission" date="2025-08" db="UniProtKB">
        <authorList>
            <consortium name="Ensembl"/>
        </authorList>
    </citation>
    <scope>IDENTIFICATION</scope>
</reference>
<sequence length="82" mass="9125">YSAWHDNRKTTVASAPCPRVAVFLERHRGALSFYSVSDVLTLLHTFQGPFSQPLYPAFRLDLDATLVIHPAPGLRVPFSDVS</sequence>
<evidence type="ECO:0000256" key="3">
    <source>
        <dbReference type="ARBA" id="ARBA00022833"/>
    </source>
</evidence>
<dbReference type="GO" id="GO:0008270">
    <property type="term" value="F:zinc ion binding"/>
    <property type="evidence" value="ECO:0007669"/>
    <property type="project" value="UniProtKB-KW"/>
</dbReference>
<proteinExistence type="predicted"/>
<dbReference type="Ensembl" id="ENSGMOT00000070779.1">
    <property type="protein sequence ID" value="ENSGMOP00000058293.1"/>
    <property type="gene ID" value="ENSGMOG00000026345.1"/>
</dbReference>
<evidence type="ECO:0000313" key="6">
    <source>
        <dbReference type="Proteomes" id="UP000694546"/>
    </source>
</evidence>
<dbReference type="Gene3D" id="2.60.120.920">
    <property type="match status" value="1"/>
</dbReference>
<keyword evidence="6" id="KW-1185">Reference proteome</keyword>
<protein>
    <recommendedName>
        <fullName evidence="4">B30.2/SPRY domain-containing protein</fullName>
    </recommendedName>
</protein>
<name>A0A8C5FSI9_GADMO</name>
<dbReference type="InterPro" id="IPR051051">
    <property type="entry name" value="E3_ubiq-ligase_TRIM/RNF"/>
</dbReference>
<dbReference type="Proteomes" id="UP000694546">
    <property type="component" value="Chromosome 3"/>
</dbReference>
<dbReference type="InterPro" id="IPR043136">
    <property type="entry name" value="B30.2/SPRY_sf"/>
</dbReference>
<keyword evidence="1" id="KW-0479">Metal-binding</keyword>
<dbReference type="PROSITE" id="PS50188">
    <property type="entry name" value="B302_SPRY"/>
    <property type="match status" value="1"/>
</dbReference>
<dbReference type="PANTHER" id="PTHR25465">
    <property type="entry name" value="B-BOX DOMAIN CONTAINING"/>
    <property type="match status" value="1"/>
</dbReference>
<feature type="domain" description="B30.2/SPRY" evidence="4">
    <location>
        <begin position="1"/>
        <end position="76"/>
    </location>
</feature>
<keyword evidence="2" id="KW-0863">Zinc-finger</keyword>
<keyword evidence="3" id="KW-0862">Zinc</keyword>
<evidence type="ECO:0000313" key="5">
    <source>
        <dbReference type="Ensembl" id="ENSGMOP00000058293.1"/>
    </source>
</evidence>
<evidence type="ECO:0000259" key="4">
    <source>
        <dbReference type="PROSITE" id="PS50188"/>
    </source>
</evidence>
<organism evidence="5 6">
    <name type="scientific">Gadus morhua</name>
    <name type="common">Atlantic cod</name>
    <dbReference type="NCBI Taxonomy" id="8049"/>
    <lineage>
        <taxon>Eukaryota</taxon>
        <taxon>Metazoa</taxon>
        <taxon>Chordata</taxon>
        <taxon>Craniata</taxon>
        <taxon>Vertebrata</taxon>
        <taxon>Euteleostomi</taxon>
        <taxon>Actinopterygii</taxon>
        <taxon>Neopterygii</taxon>
        <taxon>Teleostei</taxon>
        <taxon>Neoteleostei</taxon>
        <taxon>Acanthomorphata</taxon>
        <taxon>Zeiogadaria</taxon>
        <taxon>Gadariae</taxon>
        <taxon>Gadiformes</taxon>
        <taxon>Gadoidei</taxon>
        <taxon>Gadidae</taxon>
        <taxon>Gadus</taxon>
    </lineage>
</organism>